<dbReference type="Pfam" id="PF02080">
    <property type="entry name" value="TrkA_C"/>
    <property type="match status" value="1"/>
</dbReference>
<feature type="transmembrane region" description="Helical" evidence="8">
    <location>
        <begin position="49"/>
        <end position="69"/>
    </location>
</feature>
<feature type="region of interest" description="Disordered" evidence="7">
    <location>
        <begin position="294"/>
        <end position="342"/>
    </location>
</feature>
<dbReference type="EMBL" id="JASCQP010000005">
    <property type="protein sequence ID" value="MDI5889686.1"/>
    <property type="molecule type" value="Genomic_DNA"/>
</dbReference>
<keyword evidence="6 8" id="KW-0472">Membrane</keyword>
<feature type="transmembrane region" description="Helical" evidence="8">
    <location>
        <begin position="89"/>
        <end position="120"/>
    </location>
</feature>
<keyword evidence="4" id="KW-0677">Repeat</keyword>
<evidence type="ECO:0000313" key="11">
    <source>
        <dbReference type="Proteomes" id="UP001225957"/>
    </source>
</evidence>
<comment type="subcellular location">
    <subcellularLocation>
        <location evidence="1">Membrane</location>
        <topology evidence="1">Multi-pass membrane protein</topology>
    </subcellularLocation>
</comment>
<evidence type="ECO:0000256" key="7">
    <source>
        <dbReference type="SAM" id="MobiDB-lite"/>
    </source>
</evidence>
<dbReference type="InterPro" id="IPR004680">
    <property type="entry name" value="Cit_transptr-like_dom"/>
</dbReference>
<evidence type="ECO:0000256" key="3">
    <source>
        <dbReference type="ARBA" id="ARBA00022692"/>
    </source>
</evidence>
<dbReference type="Proteomes" id="UP001225957">
    <property type="component" value="Unassembled WGS sequence"/>
</dbReference>
<evidence type="ECO:0000259" key="9">
    <source>
        <dbReference type="PROSITE" id="PS51202"/>
    </source>
</evidence>
<dbReference type="PROSITE" id="PS01271">
    <property type="entry name" value="NA_SULFATE"/>
    <property type="match status" value="1"/>
</dbReference>
<feature type="transmembrane region" description="Helical" evidence="8">
    <location>
        <begin position="132"/>
        <end position="151"/>
    </location>
</feature>
<evidence type="ECO:0000256" key="6">
    <source>
        <dbReference type="ARBA" id="ARBA00023136"/>
    </source>
</evidence>
<comment type="caution">
    <text evidence="10">The sequence shown here is derived from an EMBL/GenBank/DDBJ whole genome shotgun (WGS) entry which is preliminary data.</text>
</comment>
<sequence length="629" mass="66250">MADSTLVFVVLGVTLAAFVWGRFRYDLVALSALLGSVMLGLVPGKEAFLGFGHPAVITVAAVLVLSRGFERSGVVDVIAEQVLKAGERLFLQLLVLTGTVVVLSGIMNNVGALALLLPVAMRLAREHDASPSLLLMPLAFGSLLGGLTTLIGTPPNIIIASYRGSVTGESFGMFSFFPVGAVVAVTGLAFIVLLGWRLTPKRAGKATTEEMFDTANYLVEVRVGEEAKAVGWSLQELQQALEETIPVLAVVRDEKRRAGHAFHGSLREGDILLVEAGPDEMKLLEDKAGLTLGAEPEESEEEDDAAQGAREPDVATAQKDLAEADGASGEEEEKQDKEKKGVDTEGLQLVEVVVRNDSMMVNRTVTQLRLHNQFGLHLVAVARDGGRLKQRLRDIRFRAGDVLLLQGGESELSESLATLGCLPLASRNLTLGQPRMLLVSIAIFAAAILAMVLDLLPAAVALSTAALVSLLVGVLPLRDGYQALDGPVLVLLGAMIPVGEALETSGGAALIAEGLLALGSDWPVVVTLVTLFVISMVLSNVINNAAAALLMAPIAASLASGFGVSPDPFLMVVAVSASCAFLTPIGHQSNTLVMGPGGYHFSDYWKLGLPLSLLVLAVAMPMILMVWPL</sequence>
<organism evidence="10 11">
    <name type="scientific">Halomonas rhizosphaerae</name>
    <dbReference type="NCBI Taxonomy" id="3043296"/>
    <lineage>
        <taxon>Bacteria</taxon>
        <taxon>Pseudomonadati</taxon>
        <taxon>Pseudomonadota</taxon>
        <taxon>Gammaproteobacteria</taxon>
        <taxon>Oceanospirillales</taxon>
        <taxon>Halomonadaceae</taxon>
        <taxon>Halomonas</taxon>
    </lineage>
</organism>
<evidence type="ECO:0000313" key="10">
    <source>
        <dbReference type="EMBL" id="MDI5889686.1"/>
    </source>
</evidence>
<dbReference type="PROSITE" id="PS51202">
    <property type="entry name" value="RCK_C"/>
    <property type="match status" value="2"/>
</dbReference>
<feature type="transmembrane region" description="Helical" evidence="8">
    <location>
        <begin position="569"/>
        <end position="586"/>
    </location>
</feature>
<feature type="transmembrane region" description="Helical" evidence="8">
    <location>
        <begin position="171"/>
        <end position="196"/>
    </location>
</feature>
<dbReference type="Gene3D" id="3.30.70.1450">
    <property type="entry name" value="Regulator of K+ conductance, C-terminal domain"/>
    <property type="match status" value="2"/>
</dbReference>
<evidence type="ECO:0000256" key="5">
    <source>
        <dbReference type="ARBA" id="ARBA00022989"/>
    </source>
</evidence>
<protein>
    <submittedName>
        <fullName evidence="10">SLC13 family permease</fullName>
    </submittedName>
</protein>
<feature type="transmembrane region" description="Helical" evidence="8">
    <location>
        <begin position="545"/>
        <end position="563"/>
    </location>
</feature>
<feature type="domain" description="RCK C-terminal" evidence="9">
    <location>
        <begin position="206"/>
        <end position="290"/>
    </location>
</feature>
<keyword evidence="2" id="KW-0813">Transport</keyword>
<feature type="transmembrane region" description="Helical" evidence="8">
    <location>
        <begin position="436"/>
        <end position="453"/>
    </location>
</feature>
<dbReference type="InterPro" id="IPR031312">
    <property type="entry name" value="Na/sul_symport_CS"/>
</dbReference>
<dbReference type="InterPro" id="IPR051679">
    <property type="entry name" value="DASS-Related_Transporters"/>
</dbReference>
<proteinExistence type="predicted"/>
<keyword evidence="3 8" id="KW-0812">Transmembrane</keyword>
<dbReference type="PANTHER" id="PTHR43652:SF2">
    <property type="entry name" value="BASIC AMINO ACID ANTIPORTER YFCC-RELATED"/>
    <property type="match status" value="1"/>
</dbReference>
<dbReference type="InterPro" id="IPR006037">
    <property type="entry name" value="RCK_C"/>
</dbReference>
<feature type="transmembrane region" description="Helical" evidence="8">
    <location>
        <begin position="522"/>
        <end position="538"/>
    </location>
</feature>
<keyword evidence="5 8" id="KW-1133">Transmembrane helix</keyword>
<gene>
    <name evidence="10" type="ORF">QLQ83_01070</name>
</gene>
<feature type="transmembrane region" description="Helical" evidence="8">
    <location>
        <begin position="484"/>
        <end position="502"/>
    </location>
</feature>
<dbReference type="Pfam" id="PF03600">
    <property type="entry name" value="CitMHS"/>
    <property type="match status" value="1"/>
</dbReference>
<evidence type="ECO:0000256" key="2">
    <source>
        <dbReference type="ARBA" id="ARBA00022448"/>
    </source>
</evidence>
<feature type="transmembrane region" description="Helical" evidence="8">
    <location>
        <begin position="459"/>
        <end position="477"/>
    </location>
</feature>
<feature type="transmembrane region" description="Helical" evidence="8">
    <location>
        <begin position="607"/>
        <end position="627"/>
    </location>
</feature>
<keyword evidence="11" id="KW-1185">Reference proteome</keyword>
<reference evidence="10 11" key="1">
    <citation type="submission" date="2023-04" db="EMBL/GenBank/DDBJ databases">
        <title>Halomonas strains isolated from rhizosphere soil.</title>
        <authorList>
            <person name="Xu L."/>
            <person name="Sun J.-Q."/>
        </authorList>
    </citation>
    <scope>NUCLEOTIDE SEQUENCE [LARGE SCALE GENOMIC DNA]</scope>
    <source>
        <strain evidence="10 11">LR5S20</strain>
    </source>
</reference>
<feature type="domain" description="RCK C-terminal" evidence="9">
    <location>
        <begin position="335"/>
        <end position="422"/>
    </location>
</feature>
<evidence type="ECO:0000256" key="8">
    <source>
        <dbReference type="SAM" id="Phobius"/>
    </source>
</evidence>
<dbReference type="InterPro" id="IPR036721">
    <property type="entry name" value="RCK_C_sf"/>
</dbReference>
<evidence type="ECO:0000256" key="4">
    <source>
        <dbReference type="ARBA" id="ARBA00022737"/>
    </source>
</evidence>
<dbReference type="PANTHER" id="PTHR43652">
    <property type="entry name" value="BASIC AMINO ACID ANTIPORTER YFCC-RELATED"/>
    <property type="match status" value="1"/>
</dbReference>
<dbReference type="SUPFAM" id="SSF116726">
    <property type="entry name" value="TrkA C-terminal domain-like"/>
    <property type="match status" value="2"/>
</dbReference>
<accession>A0ABT6UUW4</accession>
<name>A0ABT6UUW4_9GAMM</name>
<evidence type="ECO:0000256" key="1">
    <source>
        <dbReference type="ARBA" id="ARBA00004141"/>
    </source>
</evidence>
<dbReference type="RefSeq" id="WP_282733730.1">
    <property type="nucleotide sequence ID" value="NZ_JASCQP010000005.1"/>
</dbReference>
<feature type="compositionally biased region" description="Acidic residues" evidence="7">
    <location>
        <begin position="295"/>
        <end position="305"/>
    </location>
</feature>